<evidence type="ECO:0000313" key="1">
    <source>
        <dbReference type="EMBL" id="KAG7526630.1"/>
    </source>
</evidence>
<dbReference type="AlphaFoldDB" id="A0AAV6TAR1"/>
<organism evidence="1 2">
    <name type="scientific">Solea senegalensis</name>
    <name type="common">Senegalese sole</name>
    <dbReference type="NCBI Taxonomy" id="28829"/>
    <lineage>
        <taxon>Eukaryota</taxon>
        <taxon>Metazoa</taxon>
        <taxon>Chordata</taxon>
        <taxon>Craniata</taxon>
        <taxon>Vertebrata</taxon>
        <taxon>Euteleostomi</taxon>
        <taxon>Actinopterygii</taxon>
        <taxon>Neopterygii</taxon>
        <taxon>Teleostei</taxon>
        <taxon>Neoteleostei</taxon>
        <taxon>Acanthomorphata</taxon>
        <taxon>Carangaria</taxon>
        <taxon>Pleuronectiformes</taxon>
        <taxon>Pleuronectoidei</taxon>
        <taxon>Soleidae</taxon>
        <taxon>Solea</taxon>
    </lineage>
</organism>
<protein>
    <submittedName>
        <fullName evidence="1">Uncharacterized protein</fullName>
    </submittedName>
</protein>
<dbReference type="EMBL" id="JAGKHQ010000001">
    <property type="protein sequence ID" value="KAG7526630.1"/>
    <property type="molecule type" value="Genomic_DNA"/>
</dbReference>
<keyword evidence="2" id="KW-1185">Reference proteome</keyword>
<comment type="caution">
    <text evidence="1">The sequence shown here is derived from an EMBL/GenBank/DDBJ whole genome shotgun (WGS) entry which is preliminary data.</text>
</comment>
<reference evidence="1 2" key="1">
    <citation type="journal article" date="2021" name="Sci. Rep.">
        <title>Chromosome anchoring in Senegalese sole (Solea senegalensis) reveals sex-associated markers and genome rearrangements in flatfish.</title>
        <authorList>
            <person name="Guerrero-Cozar I."/>
            <person name="Gomez-Garrido J."/>
            <person name="Berbel C."/>
            <person name="Martinez-Blanch J.F."/>
            <person name="Alioto T."/>
            <person name="Claros M.G."/>
            <person name="Gagnaire P.A."/>
            <person name="Manchado M."/>
        </authorList>
    </citation>
    <scope>NUCLEOTIDE SEQUENCE [LARGE SCALE GENOMIC DNA]</scope>
    <source>
        <strain evidence="1">Sse05_10M</strain>
    </source>
</reference>
<proteinExistence type="predicted"/>
<gene>
    <name evidence="1" type="ORF">JOB18_043169</name>
</gene>
<accession>A0AAV6TAR1</accession>
<name>A0AAV6TAR1_SOLSE</name>
<sequence length="537" mass="60381">MEAPKLTVASVSPHVKAFSRGLSAEQWSLLAEGKPDNDTRLRMADMLVKVLYCIMETVSNTLKHNASVKNVRKIVEETIFHSFSEALGVDSVQGPSSEALTDLITKEVVTQAGSKRPVQPKPTNSMIRLVCRMLKKFAGKMCCCSKKQRRHSSVQTSSYHTQAKRNIDRETSMAQSVQSVLSVKMNLIIEPIVEDVEKVEYNQLQEQFSRETQTAAEDIAQSFTEYISSKDTESVQSSPKSQQQEGVRAKICNFFARMFAKASICRIFSQVKTKYHSEANVSDDDAVNSLLVDVEPVLQTGGDPLGLIHRLQNLSRDDMLELTGDLSDLLYSHVTGDRALESVREGSLGTEESDLHPAATIYNDIRNRVVCFLSLTGWWLENQVSRYSEKVLTLMENETTAQIPQVTEPEPEREDPTAAAEAEHRQVSKTCLRFVISTLIRKVRKAVNGDRSFFTDLESTIQRMVDETWAQLKGTDVNIISRNAENLVKVVFRDIRRKWGSSWRVLFAMEQGDPEILQCVATSCKTHLMKPRSSICC</sequence>
<evidence type="ECO:0000313" key="2">
    <source>
        <dbReference type="Proteomes" id="UP000693946"/>
    </source>
</evidence>
<dbReference type="Proteomes" id="UP000693946">
    <property type="component" value="Linkage Group LG1"/>
</dbReference>